<comment type="caution">
    <text evidence="8">The sequence shown here is derived from an EMBL/GenBank/DDBJ whole genome shotgun (WGS) entry which is preliminary data.</text>
</comment>
<evidence type="ECO:0000256" key="1">
    <source>
        <dbReference type="ARBA" id="ARBA00010815"/>
    </source>
</evidence>
<dbReference type="InterPro" id="IPR057206">
    <property type="entry name" value="DUF7884"/>
</dbReference>
<dbReference type="CDD" id="cd02440">
    <property type="entry name" value="AdoMet_MTases"/>
    <property type="match status" value="1"/>
</dbReference>
<dbReference type="InterPro" id="IPR003333">
    <property type="entry name" value="CMAS"/>
</dbReference>
<keyword evidence="3" id="KW-0808">Transferase</keyword>
<evidence type="ECO:0000256" key="2">
    <source>
        <dbReference type="ARBA" id="ARBA00022603"/>
    </source>
</evidence>
<comment type="similarity">
    <text evidence="1">Belongs to the CFA/CMAS family.</text>
</comment>
<evidence type="ECO:0000256" key="5">
    <source>
        <dbReference type="ARBA" id="ARBA00023098"/>
    </source>
</evidence>
<keyword evidence="5" id="KW-0443">Lipid metabolism</keyword>
<gene>
    <name evidence="8" type="ORF">DIT97_29325</name>
</gene>
<keyword evidence="2" id="KW-0489">Methyltransferase</keyword>
<name>A0A3D3RFN9_9PLAN</name>
<dbReference type="Gene3D" id="3.40.50.150">
    <property type="entry name" value="Vaccinia Virus protein VP39"/>
    <property type="match status" value="1"/>
</dbReference>
<dbReference type="Pfam" id="PF25371">
    <property type="entry name" value="DUF7884"/>
    <property type="match status" value="1"/>
</dbReference>
<dbReference type="GO" id="GO:0032259">
    <property type="term" value="P:methylation"/>
    <property type="evidence" value="ECO:0007669"/>
    <property type="project" value="UniProtKB-KW"/>
</dbReference>
<evidence type="ECO:0000256" key="3">
    <source>
        <dbReference type="ARBA" id="ARBA00022679"/>
    </source>
</evidence>
<dbReference type="Pfam" id="PF02353">
    <property type="entry name" value="CMAS"/>
    <property type="match status" value="1"/>
</dbReference>
<accession>A0A3D3RFN9</accession>
<organism evidence="8 9">
    <name type="scientific">Gimesia maris</name>
    <dbReference type="NCBI Taxonomy" id="122"/>
    <lineage>
        <taxon>Bacteria</taxon>
        <taxon>Pseudomonadati</taxon>
        <taxon>Planctomycetota</taxon>
        <taxon>Planctomycetia</taxon>
        <taxon>Planctomycetales</taxon>
        <taxon>Planctomycetaceae</taxon>
        <taxon>Gimesia</taxon>
    </lineage>
</organism>
<sequence length="454" mass="51823">MNPTKSEASSKHAPPGNQPGDQPPGRESQAVLPVRFSSSDSLSTQSKSTAFDRWLMRTMLKQAGNPEIEVVLWDKSVISTSPVSPRTRAVIHNRSTLYKMLIDPSLYFGDAYSEGLIEVEGGLVNFHEAIDRCTHAVDTKHFYRDGLRSSLAWLKRNTIDAARSNIHHHYDIGNDFYQLWLDEQLAYTCAYFADPEMTLEEAQIAKMDHVCRKVGLKAGDTVVEAGCGWGALALHMARYYGVKVRAFNISREQLTYARDRARREGLSQQVEFVEDDWRNITGTYDAFVSVGMLEHVGLKNYRRLGEVISGCLSPQGRGLIHSIGCNSPRTLDSWTTRRIFPGAHVPSLSEMMQIFEPQKFSVLDVENIRLHYAMTLEHWLQRYEQNLDQVREMFDENFIRTWRLYLSASIAAFRSGSLQLFQVAFTKGDNNEIPWTRAALYPEERRQSRRGEQT</sequence>
<dbReference type="GO" id="GO:0008168">
    <property type="term" value="F:methyltransferase activity"/>
    <property type="evidence" value="ECO:0007669"/>
    <property type="project" value="UniProtKB-KW"/>
</dbReference>
<dbReference type="EMBL" id="DQAY01000181">
    <property type="protein sequence ID" value="HCO26908.1"/>
    <property type="molecule type" value="Genomic_DNA"/>
</dbReference>
<dbReference type="PANTHER" id="PTHR43667:SF1">
    <property type="entry name" value="CYCLOPROPANE-FATTY-ACYL-PHOSPHOLIPID SYNTHASE"/>
    <property type="match status" value="1"/>
</dbReference>
<dbReference type="PIRSF" id="PIRSF003085">
    <property type="entry name" value="CMAS"/>
    <property type="match status" value="1"/>
</dbReference>
<evidence type="ECO:0000259" key="7">
    <source>
        <dbReference type="Pfam" id="PF25371"/>
    </source>
</evidence>
<evidence type="ECO:0000256" key="4">
    <source>
        <dbReference type="ARBA" id="ARBA00022691"/>
    </source>
</evidence>
<dbReference type="InterPro" id="IPR029063">
    <property type="entry name" value="SAM-dependent_MTases_sf"/>
</dbReference>
<dbReference type="Proteomes" id="UP000263642">
    <property type="component" value="Unassembled WGS sequence"/>
</dbReference>
<evidence type="ECO:0000313" key="8">
    <source>
        <dbReference type="EMBL" id="HCO26908.1"/>
    </source>
</evidence>
<feature type="compositionally biased region" description="Low complexity" evidence="6">
    <location>
        <begin position="14"/>
        <end position="25"/>
    </location>
</feature>
<dbReference type="PANTHER" id="PTHR43667">
    <property type="entry name" value="CYCLOPROPANE-FATTY-ACYL-PHOSPHOLIPID SYNTHASE"/>
    <property type="match status" value="1"/>
</dbReference>
<protein>
    <submittedName>
        <fullName evidence="8">Cyclopropane-fatty-acyl-phospholipid synthase</fullName>
    </submittedName>
</protein>
<feature type="region of interest" description="Disordered" evidence="6">
    <location>
        <begin position="1"/>
        <end position="43"/>
    </location>
</feature>
<dbReference type="InterPro" id="IPR050723">
    <property type="entry name" value="CFA/CMAS"/>
</dbReference>
<keyword evidence="4" id="KW-0949">S-adenosyl-L-methionine</keyword>
<reference evidence="8 9" key="1">
    <citation type="journal article" date="2018" name="Nat. Biotechnol.">
        <title>A standardized bacterial taxonomy based on genome phylogeny substantially revises the tree of life.</title>
        <authorList>
            <person name="Parks D.H."/>
            <person name="Chuvochina M."/>
            <person name="Waite D.W."/>
            <person name="Rinke C."/>
            <person name="Skarshewski A."/>
            <person name="Chaumeil P.A."/>
            <person name="Hugenholtz P."/>
        </authorList>
    </citation>
    <scope>NUCLEOTIDE SEQUENCE [LARGE SCALE GENOMIC DNA]</scope>
    <source>
        <strain evidence="8">UBA9375</strain>
    </source>
</reference>
<dbReference type="SUPFAM" id="SSF53335">
    <property type="entry name" value="S-adenosyl-L-methionine-dependent methyltransferases"/>
    <property type="match status" value="1"/>
</dbReference>
<dbReference type="AlphaFoldDB" id="A0A3D3RFN9"/>
<evidence type="ECO:0000256" key="6">
    <source>
        <dbReference type="SAM" id="MobiDB-lite"/>
    </source>
</evidence>
<proteinExistence type="inferred from homology"/>
<evidence type="ECO:0000313" key="9">
    <source>
        <dbReference type="Proteomes" id="UP000263642"/>
    </source>
</evidence>
<dbReference type="GO" id="GO:0008610">
    <property type="term" value="P:lipid biosynthetic process"/>
    <property type="evidence" value="ECO:0007669"/>
    <property type="project" value="InterPro"/>
</dbReference>
<feature type="domain" description="DUF7884" evidence="7">
    <location>
        <begin position="56"/>
        <end position="125"/>
    </location>
</feature>